<dbReference type="AlphaFoldDB" id="A0A0B6AR15"/>
<dbReference type="InterPro" id="IPR001789">
    <property type="entry name" value="Sig_transdc_resp-reg_receiver"/>
</dbReference>
<dbReference type="RefSeq" id="WP_013083999.1">
    <property type="nucleotide sequence ID" value="NZ_BCVB01000006.1"/>
</dbReference>
<dbReference type="CDD" id="cd00383">
    <property type="entry name" value="trans_reg_C"/>
    <property type="match status" value="1"/>
</dbReference>
<evidence type="ECO:0000256" key="9">
    <source>
        <dbReference type="ARBA" id="ARBA00023163"/>
    </source>
</evidence>
<dbReference type="InterPro" id="IPR001867">
    <property type="entry name" value="OmpR/PhoB-type_DNA-bd"/>
</dbReference>
<evidence type="ECO:0000256" key="7">
    <source>
        <dbReference type="ARBA" id="ARBA00023125"/>
    </source>
</evidence>
<gene>
    <name evidence="12" type="ORF">BG04_190</name>
</gene>
<dbReference type="GeneID" id="93643708"/>
<comment type="function">
    <text evidence="10">Member of the two-component regulatory system HssS/HssR involved in intracellular heme homeostasis and tempering of staphylococcal virulence. Phosphorylated HssR binds to a direct repeat sequence within hrtAB promoter and activates the expression of hrtAB, an efflux pump, in response to extracellular heme, hemin, hemoglobin or blood.</text>
</comment>
<evidence type="ECO:0000256" key="5">
    <source>
        <dbReference type="ARBA" id="ARBA00023015"/>
    </source>
</evidence>
<dbReference type="GO" id="GO:0005829">
    <property type="term" value="C:cytosol"/>
    <property type="evidence" value="ECO:0007669"/>
    <property type="project" value="TreeGrafter"/>
</dbReference>
<dbReference type="PROSITE" id="PS51755">
    <property type="entry name" value="OMPR_PHOB"/>
    <property type="match status" value="1"/>
</dbReference>
<dbReference type="GO" id="GO:0000976">
    <property type="term" value="F:transcription cis-regulatory region binding"/>
    <property type="evidence" value="ECO:0007669"/>
    <property type="project" value="TreeGrafter"/>
</dbReference>
<keyword evidence="8" id="KW-0010">Activator</keyword>
<evidence type="ECO:0000256" key="4">
    <source>
        <dbReference type="ARBA" id="ARBA00023012"/>
    </source>
</evidence>
<keyword evidence="7" id="KW-0238">DNA-binding</keyword>
<evidence type="ECO:0000313" key="13">
    <source>
        <dbReference type="Proteomes" id="UP000031829"/>
    </source>
</evidence>
<dbReference type="Gene3D" id="1.10.10.10">
    <property type="entry name" value="Winged helix-like DNA-binding domain superfamily/Winged helix DNA-binding domain"/>
    <property type="match status" value="1"/>
</dbReference>
<dbReference type="InterPro" id="IPR036388">
    <property type="entry name" value="WH-like_DNA-bd_sf"/>
</dbReference>
<accession>A0A0B6AR15</accession>
<dbReference type="InterPro" id="IPR011006">
    <property type="entry name" value="CheY-like_superfamily"/>
</dbReference>
<evidence type="ECO:0000256" key="2">
    <source>
        <dbReference type="ARBA" id="ARBA00022490"/>
    </source>
</evidence>
<dbReference type="FunFam" id="1.10.10.10:FF:000018">
    <property type="entry name" value="DNA-binding response regulator ResD"/>
    <property type="match status" value="1"/>
</dbReference>
<name>A0A0B6AR15_PRIM2</name>
<comment type="subcellular location">
    <subcellularLocation>
        <location evidence="1">Cytoplasm</location>
    </subcellularLocation>
</comment>
<dbReference type="GO" id="GO:0000156">
    <property type="term" value="F:phosphorelay response regulator activity"/>
    <property type="evidence" value="ECO:0007669"/>
    <property type="project" value="TreeGrafter"/>
</dbReference>
<dbReference type="HOGENOM" id="CLU_000445_30_4_9"/>
<dbReference type="PATRIC" id="fig|592022.4.peg.3256"/>
<dbReference type="Pfam" id="PF00072">
    <property type="entry name" value="Response_reg"/>
    <property type="match status" value="1"/>
</dbReference>
<dbReference type="PANTHER" id="PTHR48111">
    <property type="entry name" value="REGULATOR OF RPOS"/>
    <property type="match status" value="1"/>
</dbReference>
<evidence type="ECO:0000256" key="11">
    <source>
        <dbReference type="ARBA" id="ARBA00039976"/>
    </source>
</evidence>
<keyword evidence="2" id="KW-0963">Cytoplasm</keyword>
<dbReference type="PROSITE" id="PS50110">
    <property type="entry name" value="RESPONSE_REGULATORY"/>
    <property type="match status" value="1"/>
</dbReference>
<keyword evidence="4" id="KW-0902">Two-component regulatory system</keyword>
<dbReference type="GO" id="GO:0032993">
    <property type="term" value="C:protein-DNA complex"/>
    <property type="evidence" value="ECO:0007669"/>
    <property type="project" value="TreeGrafter"/>
</dbReference>
<dbReference type="SMART" id="SM00862">
    <property type="entry name" value="Trans_reg_C"/>
    <property type="match status" value="1"/>
</dbReference>
<evidence type="ECO:0000256" key="6">
    <source>
        <dbReference type="ARBA" id="ARBA00023026"/>
    </source>
</evidence>
<dbReference type="PANTHER" id="PTHR48111:SF49">
    <property type="entry name" value="HEME RESPONSE REGULATOR HSSR"/>
    <property type="match status" value="1"/>
</dbReference>
<evidence type="ECO:0000256" key="10">
    <source>
        <dbReference type="ARBA" id="ARBA00037471"/>
    </source>
</evidence>
<evidence type="ECO:0000256" key="1">
    <source>
        <dbReference type="ARBA" id="ARBA00004496"/>
    </source>
</evidence>
<keyword evidence="6" id="KW-0843">Virulence</keyword>
<evidence type="ECO:0000256" key="8">
    <source>
        <dbReference type="ARBA" id="ARBA00023159"/>
    </source>
</evidence>
<organism evidence="12 13">
    <name type="scientific">Priestia megaterium (strain ATCC 14581 / DSM 32 / CCUG 1817 / JCM 2506 / NBRC 15308 / NCIMB 9376 / NCTC 10342 / NRRL B-14308 / VKM B-512 / Ford 19)</name>
    <name type="common">Bacillus megaterium</name>
    <dbReference type="NCBI Taxonomy" id="1348623"/>
    <lineage>
        <taxon>Bacteria</taxon>
        <taxon>Bacillati</taxon>
        <taxon>Bacillota</taxon>
        <taxon>Bacilli</taxon>
        <taxon>Bacillales</taxon>
        <taxon>Bacillaceae</taxon>
        <taxon>Priestia</taxon>
    </lineage>
</organism>
<dbReference type="GO" id="GO:0006355">
    <property type="term" value="P:regulation of DNA-templated transcription"/>
    <property type="evidence" value="ECO:0007669"/>
    <property type="project" value="InterPro"/>
</dbReference>
<reference evidence="12 13" key="1">
    <citation type="journal article" date="2015" name="Genome Announc.">
        <title>Complete genome sequences for 35 biothreat assay-relevant bacillus species.</title>
        <authorList>
            <person name="Johnson S.L."/>
            <person name="Daligault H.E."/>
            <person name="Davenport K.W."/>
            <person name="Jaissle J."/>
            <person name="Frey K.G."/>
            <person name="Ladner J.T."/>
            <person name="Broomall S.M."/>
            <person name="Bishop-Lilly K.A."/>
            <person name="Bruce D.C."/>
            <person name="Gibbons H.S."/>
            <person name="Coyne S.R."/>
            <person name="Lo C.C."/>
            <person name="Meincke L."/>
            <person name="Munk A.C."/>
            <person name="Koroleva G.I."/>
            <person name="Rosenzweig C.N."/>
            <person name="Palacios G.F."/>
            <person name="Redden C.L."/>
            <person name="Minogue T.D."/>
            <person name="Chain P.S."/>
        </authorList>
    </citation>
    <scope>NUCLEOTIDE SEQUENCE [LARGE SCALE GENOMIC DNA]</scope>
    <source>
        <strain evidence="13">ATCC 14581 / DSM 32 / JCM 2506 / NBRC 15308 / NCIMB 9376 / NCTC 10342 / NRRL B-14308 / VKM B-512</strain>
    </source>
</reference>
<dbReference type="Proteomes" id="UP000031829">
    <property type="component" value="Chromosome"/>
</dbReference>
<dbReference type="SUPFAM" id="SSF52172">
    <property type="entry name" value="CheY-like"/>
    <property type="match status" value="1"/>
</dbReference>
<keyword evidence="5" id="KW-0805">Transcription regulation</keyword>
<dbReference type="Gene3D" id="6.10.250.690">
    <property type="match status" value="1"/>
</dbReference>
<dbReference type="Pfam" id="PF00486">
    <property type="entry name" value="Trans_reg_C"/>
    <property type="match status" value="1"/>
</dbReference>
<proteinExistence type="predicted"/>
<dbReference type="SMART" id="SM00448">
    <property type="entry name" value="REC"/>
    <property type="match status" value="1"/>
</dbReference>
<sequence>MIHILLADDDEHMRQLVRHYLQLEGYVVHEAKDGEEASGLLAKQHIHLAVVDIMMPHKDGYEVCEEIRSYYDFPIILLTAKDQLEDKEKGFLAGTDDYVTKPFEPKELIFRIKALLRRYEVVNEKMIVLNNTSIDRKSYEVHCSGRLLILPMKEFELLAQLASYPGRIFTREELIHLIWGADFNGDNRTIDVHVKRLRERFEHTDDFVITTVRGVGYKLEVTAK</sequence>
<keyword evidence="3" id="KW-0597">Phosphoprotein</keyword>
<evidence type="ECO:0000256" key="3">
    <source>
        <dbReference type="ARBA" id="ARBA00022553"/>
    </source>
</evidence>
<dbReference type="Gene3D" id="3.40.50.2300">
    <property type="match status" value="1"/>
</dbReference>
<dbReference type="KEGG" id="bmeg:BG04_190"/>
<keyword evidence="9" id="KW-0804">Transcription</keyword>
<dbReference type="EMBL" id="CP009920">
    <property type="protein sequence ID" value="AJI23567.1"/>
    <property type="molecule type" value="Genomic_DNA"/>
</dbReference>
<dbReference type="CDD" id="cd17574">
    <property type="entry name" value="REC_OmpR"/>
    <property type="match status" value="1"/>
</dbReference>
<dbReference type="InterPro" id="IPR039420">
    <property type="entry name" value="WalR-like"/>
</dbReference>
<evidence type="ECO:0000313" key="12">
    <source>
        <dbReference type="EMBL" id="AJI23567.1"/>
    </source>
</evidence>
<dbReference type="FunFam" id="3.40.50.2300:FF:000001">
    <property type="entry name" value="DNA-binding response regulator PhoB"/>
    <property type="match status" value="1"/>
</dbReference>
<protein>
    <recommendedName>
        <fullName evidence="11">Heme response regulator HssR</fullName>
    </recommendedName>
</protein>